<dbReference type="PANTHER" id="PTHR31366:SF2">
    <property type="entry name" value="UPF0739 PROTEIN C1ORF74"/>
    <property type="match status" value="1"/>
</dbReference>
<dbReference type="GeneID" id="8248350"/>
<evidence type="ECO:0000313" key="3">
    <source>
        <dbReference type="EMBL" id="ACO66678.1"/>
    </source>
</evidence>
<evidence type="ECO:0000313" key="4">
    <source>
        <dbReference type="Proteomes" id="UP000002009"/>
    </source>
</evidence>
<feature type="coiled-coil region" evidence="1">
    <location>
        <begin position="202"/>
        <end position="232"/>
    </location>
</feature>
<feature type="region of interest" description="Disordered" evidence="2">
    <location>
        <begin position="24"/>
        <end position="105"/>
    </location>
</feature>
<keyword evidence="4" id="KW-1185">Reference proteome</keyword>
<sequence>MVWREGLDEWREARVFPAFASCVEDDAGPGRLDATSRPATAGPAPRTSPRATMPNAPATATPALGGSRFPGRTLAPAALFADAPPPPPPPPTTTTTTTSDDASSDDAPAWFAVDAAGTQVGPMDTAAMLRLVWRDGSGVLTRSEPAQPGWIPARDAPALREAIRTMESARAGESVKPTGGDRDAGDDGATKMNLNLSPESLRAEAESLRAALETTRAKLLAKEAEAAALRETVRHLRVRIATGGRLTVAGDAGAVMDDGSTKELDRAELEAAELARARRELEDRTAELVRLKGVLRALRRHRSPAASTSPAHDADSVTRGGRGGRVRGPLARTLGSPTGAMASNDPRGSSDPREAATDVFAVVSRVVPSDPSLRRRVPPAKARHLAADICAVVCGLRPACMIDYAPKMDAGVARAVLETLRADPRSGRHRETRALGVLLVEDVVLIADVDRVMRIFDDIGATGGADRFVAFDPTTKRRMRGPKVRGRFTTWTDARTSSHCAALARVVPWGDRRDPDAGKTRCHDIGDATLGGVIDAGDRAVGVKCPVPPVALTGVTLGYPRVYTWTEDDADGAALRTVLSATDLTLRRLRARLNVEGADGMEHLVSAWTVPKREDSGEDDWSWEGDAVSEDDGHTWGSFALAWRNEVEAAIDASGGAWEVVAWDTETYRGPVAL</sequence>
<feature type="compositionally biased region" description="Low complexity" evidence="2">
    <location>
        <begin position="51"/>
        <end position="63"/>
    </location>
</feature>
<dbReference type="AlphaFoldDB" id="C1EFY0"/>
<feature type="region of interest" description="Disordered" evidence="2">
    <location>
        <begin position="300"/>
        <end position="353"/>
    </location>
</feature>
<accession>C1EFY0</accession>
<feature type="compositionally biased region" description="Low complexity" evidence="2">
    <location>
        <begin position="93"/>
        <end position="105"/>
    </location>
</feature>
<organism evidence="3 4">
    <name type="scientific">Micromonas commoda (strain RCC299 / NOUM17 / CCMP2709)</name>
    <name type="common">Picoplanktonic green alga</name>
    <dbReference type="NCBI Taxonomy" id="296587"/>
    <lineage>
        <taxon>Eukaryota</taxon>
        <taxon>Viridiplantae</taxon>
        <taxon>Chlorophyta</taxon>
        <taxon>Mamiellophyceae</taxon>
        <taxon>Mamiellales</taxon>
        <taxon>Mamiellaceae</taxon>
        <taxon>Micromonas</taxon>
    </lineage>
</organism>
<dbReference type="Pfam" id="PF14953">
    <property type="entry name" value="DUF4504"/>
    <property type="match status" value="1"/>
</dbReference>
<gene>
    <name evidence="3" type="ORF">MICPUN_103696</name>
</gene>
<keyword evidence="1" id="KW-0175">Coiled coil</keyword>
<dbReference type="KEGG" id="mis:MICPUN_103696"/>
<dbReference type="PANTHER" id="PTHR31366">
    <property type="entry name" value="UPF0739 PROTEIN C1ORF74"/>
    <property type="match status" value="1"/>
</dbReference>
<evidence type="ECO:0000256" key="1">
    <source>
        <dbReference type="SAM" id="Coils"/>
    </source>
</evidence>
<feature type="compositionally biased region" description="Low complexity" evidence="2">
    <location>
        <begin position="73"/>
        <end position="82"/>
    </location>
</feature>
<dbReference type="EMBL" id="CP001331">
    <property type="protein sequence ID" value="ACO66678.1"/>
    <property type="molecule type" value="Genomic_DNA"/>
</dbReference>
<dbReference type="InParanoid" id="C1EFY0"/>
<reference evidence="3 4" key="1">
    <citation type="journal article" date="2009" name="Science">
        <title>Green evolution and dynamic adaptations revealed by genomes of the marine picoeukaryotes Micromonas.</title>
        <authorList>
            <person name="Worden A.Z."/>
            <person name="Lee J.H."/>
            <person name="Mock T."/>
            <person name="Rouze P."/>
            <person name="Simmons M.P."/>
            <person name="Aerts A.L."/>
            <person name="Allen A.E."/>
            <person name="Cuvelier M.L."/>
            <person name="Derelle E."/>
            <person name="Everett M.V."/>
            <person name="Foulon E."/>
            <person name="Grimwood J."/>
            <person name="Gundlach H."/>
            <person name="Henrissat B."/>
            <person name="Napoli C."/>
            <person name="McDonald S.M."/>
            <person name="Parker M.S."/>
            <person name="Rombauts S."/>
            <person name="Salamov A."/>
            <person name="Von Dassow P."/>
            <person name="Badger J.H."/>
            <person name="Coutinho P.M."/>
            <person name="Demir E."/>
            <person name="Dubchak I."/>
            <person name="Gentemann C."/>
            <person name="Eikrem W."/>
            <person name="Gready J.E."/>
            <person name="John U."/>
            <person name="Lanier W."/>
            <person name="Lindquist E.A."/>
            <person name="Lucas S."/>
            <person name="Mayer K.F."/>
            <person name="Moreau H."/>
            <person name="Not F."/>
            <person name="Otillar R."/>
            <person name="Panaud O."/>
            <person name="Pangilinan J."/>
            <person name="Paulsen I."/>
            <person name="Piegu B."/>
            <person name="Poliakov A."/>
            <person name="Robbens S."/>
            <person name="Schmutz J."/>
            <person name="Toulza E."/>
            <person name="Wyss T."/>
            <person name="Zelensky A."/>
            <person name="Zhou K."/>
            <person name="Armbrust E.V."/>
            <person name="Bhattacharya D."/>
            <person name="Goodenough U.W."/>
            <person name="Van de Peer Y."/>
            <person name="Grigoriev I.V."/>
        </authorList>
    </citation>
    <scope>NUCLEOTIDE SEQUENCE [LARGE SCALE GENOMIC DNA]</scope>
    <source>
        <strain evidence="4">RCC299 / NOUM17</strain>
    </source>
</reference>
<dbReference type="Proteomes" id="UP000002009">
    <property type="component" value="Chromosome 13"/>
</dbReference>
<name>C1EFY0_MICCC</name>
<protein>
    <submittedName>
        <fullName evidence="3">Uncharacterized protein</fullName>
    </submittedName>
</protein>
<dbReference type="RefSeq" id="XP_002505420.1">
    <property type="nucleotide sequence ID" value="XM_002505374.1"/>
</dbReference>
<feature type="region of interest" description="Disordered" evidence="2">
    <location>
        <begin position="167"/>
        <end position="187"/>
    </location>
</feature>
<proteinExistence type="predicted"/>
<evidence type="ECO:0000256" key="2">
    <source>
        <dbReference type="SAM" id="MobiDB-lite"/>
    </source>
</evidence>
<dbReference type="InterPro" id="IPR027850">
    <property type="entry name" value="DUF4504"/>
</dbReference>
<feature type="coiled-coil region" evidence="1">
    <location>
        <begin position="264"/>
        <end position="294"/>
    </location>
</feature>
<feature type="compositionally biased region" description="Pro residues" evidence="2">
    <location>
        <begin position="83"/>
        <end position="92"/>
    </location>
</feature>